<sequence length="405" mass="45913">MEEKSLKSSILSLISEEYNPSNVISTQISSPKYMSRSEICDVLQRIAPLEKDTVIIINDHDRSTPTATIIHYLRELQKIPFPVTFFVATGTHSPTPLTAAQKLSDWKEGDKLVVHNCDNYNQHTFVGITSRKTEVWVENLVVTAKNILTINSVEPHYFAGFTGGIKSIIPGLAARKTVEQNHRWAMKQESQILVTEGNPLFEDLWEAGNLCRDLSQIQTIQMINHGEQIKYLAVGSLKSAFNYAKLAALEFFGFSMTEKVDHIISFVAPPLDRTLYQAQKSMENVKKVLKDGGTFLLIAVCDDGIGNSNFFQRFLSYDSPQSLIKKLSFKQYKFGDHKAFYWGKLADRAQIYYMGDLSDEQIQTAFMKKISLDYLTNLLEKWNKKKETLLVDVAGGFTSCYVKKD</sequence>
<evidence type="ECO:0000313" key="4">
    <source>
        <dbReference type="Proteomes" id="UP001208689"/>
    </source>
</evidence>
<dbReference type="InterPro" id="IPR043166">
    <property type="entry name" value="LarA-like_C"/>
</dbReference>
<dbReference type="InterPro" id="IPR018657">
    <property type="entry name" value="LarA-like_N"/>
</dbReference>
<dbReference type="InterPro" id="IPR048520">
    <property type="entry name" value="LarA_C"/>
</dbReference>
<organism evidence="3 4">
    <name type="scientific">Candidatus Lokiarchaeum ossiferum</name>
    <dbReference type="NCBI Taxonomy" id="2951803"/>
    <lineage>
        <taxon>Archaea</taxon>
        <taxon>Promethearchaeati</taxon>
        <taxon>Promethearchaeota</taxon>
        <taxon>Promethearchaeia</taxon>
        <taxon>Promethearchaeales</taxon>
        <taxon>Promethearchaeaceae</taxon>
        <taxon>Candidatus Lokiarchaeum</taxon>
    </lineage>
</organism>
<evidence type="ECO:0000259" key="1">
    <source>
        <dbReference type="Pfam" id="PF09861"/>
    </source>
</evidence>
<dbReference type="Pfam" id="PF21113">
    <property type="entry name" value="LarA_C"/>
    <property type="match status" value="1"/>
</dbReference>
<accession>A0ABY6HPI6</accession>
<feature type="domain" description="Lactate racemase C-terminal" evidence="2">
    <location>
        <begin position="269"/>
        <end position="328"/>
    </location>
</feature>
<dbReference type="PANTHER" id="PTHR33171:SF17">
    <property type="entry name" value="LARA-LIKE N-TERMINAL DOMAIN-CONTAINING PROTEIN"/>
    <property type="match status" value="1"/>
</dbReference>
<dbReference type="Pfam" id="PF09861">
    <property type="entry name" value="Lar_N"/>
    <property type="match status" value="1"/>
</dbReference>
<dbReference type="SUPFAM" id="SSF53335">
    <property type="entry name" value="S-adenosyl-L-methionine-dependent methyltransferases"/>
    <property type="match status" value="1"/>
</dbReference>
<dbReference type="InterPro" id="IPR029063">
    <property type="entry name" value="SAM-dependent_MTases_sf"/>
</dbReference>
<dbReference type="InterPro" id="IPR048068">
    <property type="entry name" value="LarA-like"/>
</dbReference>
<dbReference type="Gene3D" id="3.40.50.11440">
    <property type="match status" value="1"/>
</dbReference>
<keyword evidence="4" id="KW-1185">Reference proteome</keyword>
<evidence type="ECO:0000259" key="2">
    <source>
        <dbReference type="Pfam" id="PF21113"/>
    </source>
</evidence>
<dbReference type="Proteomes" id="UP001208689">
    <property type="component" value="Chromosome"/>
</dbReference>
<dbReference type="PANTHER" id="PTHR33171">
    <property type="entry name" value="LAR_N DOMAIN-CONTAINING PROTEIN"/>
    <property type="match status" value="1"/>
</dbReference>
<protein>
    <recommendedName>
        <fullName evidence="5">LarA-like N-terminal domain-containing protein</fullName>
    </recommendedName>
</protein>
<gene>
    <name evidence="3" type="ORF">NEF87_001718</name>
</gene>
<proteinExistence type="predicted"/>
<evidence type="ECO:0008006" key="5">
    <source>
        <dbReference type="Google" id="ProtNLM"/>
    </source>
</evidence>
<dbReference type="EMBL" id="CP104013">
    <property type="protein sequence ID" value="UYP45433.1"/>
    <property type="molecule type" value="Genomic_DNA"/>
</dbReference>
<reference evidence="3" key="1">
    <citation type="submission" date="2022-09" db="EMBL/GenBank/DDBJ databases">
        <title>Actin cytoskeleton and complex cell architecture in an #Asgard archaeon.</title>
        <authorList>
            <person name="Ponce Toledo R.I."/>
            <person name="Schleper C."/>
            <person name="Rodrigues Oliveira T."/>
            <person name="Wollweber F."/>
            <person name="Xu J."/>
            <person name="Rittmann S."/>
            <person name="Klingl A."/>
            <person name="Pilhofer M."/>
        </authorList>
    </citation>
    <scope>NUCLEOTIDE SEQUENCE</scope>
    <source>
        <strain evidence="3">B-35</strain>
    </source>
</reference>
<name>A0ABY6HPI6_9ARCH</name>
<feature type="domain" description="LarA-like N-terminal" evidence="1">
    <location>
        <begin position="40"/>
        <end position="189"/>
    </location>
</feature>
<evidence type="ECO:0000313" key="3">
    <source>
        <dbReference type="EMBL" id="UYP45433.1"/>
    </source>
</evidence>
<dbReference type="Gene3D" id="3.90.226.30">
    <property type="match status" value="1"/>
</dbReference>